<dbReference type="Pfam" id="PF08530">
    <property type="entry name" value="PepX_C"/>
    <property type="match status" value="1"/>
</dbReference>
<evidence type="ECO:0000313" key="3">
    <source>
        <dbReference type="EMBL" id="KDN20497.1"/>
    </source>
</evidence>
<dbReference type="Gene3D" id="1.10.3020.10">
    <property type="entry name" value="alpha-amino acid ester hydrolase ( Helical cap domain)"/>
    <property type="match status" value="1"/>
</dbReference>
<dbReference type="SMART" id="SM00939">
    <property type="entry name" value="PepX_C"/>
    <property type="match status" value="1"/>
</dbReference>
<dbReference type="OrthoDB" id="5240615at2"/>
<keyword evidence="1" id="KW-0378">Hydrolase</keyword>
<dbReference type="AlphaFoldDB" id="A0A066U3P4"/>
<dbReference type="NCBIfam" id="TIGR00976">
    <property type="entry name" value="CocE_NonD"/>
    <property type="match status" value="1"/>
</dbReference>
<dbReference type="RefSeq" id="WP_043782248.1">
    <property type="nucleotide sequence ID" value="NZ_JMQI01000042.1"/>
</dbReference>
<dbReference type="eggNOG" id="COG2936">
    <property type="taxonomic scope" value="Bacteria"/>
</dbReference>
<comment type="caution">
    <text evidence="3">The sequence shown here is derived from an EMBL/GenBank/DDBJ whole genome shotgun (WGS) entry which is preliminary data.</text>
</comment>
<feature type="domain" description="Xaa-Pro dipeptidyl-peptidase C-terminal" evidence="2">
    <location>
        <begin position="302"/>
        <end position="535"/>
    </location>
</feature>
<dbReference type="Gene3D" id="2.60.120.260">
    <property type="entry name" value="Galactose-binding domain-like"/>
    <property type="match status" value="1"/>
</dbReference>
<accession>A0A066U3P4</accession>
<dbReference type="Pfam" id="PF02129">
    <property type="entry name" value="Peptidase_S15"/>
    <property type="match status" value="1"/>
</dbReference>
<dbReference type="Gene3D" id="3.40.50.1820">
    <property type="entry name" value="alpha/beta hydrolase"/>
    <property type="match status" value="1"/>
</dbReference>
<reference evidence="3 4" key="1">
    <citation type="submission" date="2014-05" db="EMBL/GenBank/DDBJ databases">
        <title>Draft genome sequence of Amycolatopsis rifamycinica DSM 46095.</title>
        <authorList>
            <person name="Lal R."/>
            <person name="Saxena A."/>
            <person name="Kumari R."/>
            <person name="Mukherjee U."/>
            <person name="Singh P."/>
            <person name="Sangwan N."/>
            <person name="Mahato N.K."/>
        </authorList>
    </citation>
    <scope>NUCLEOTIDE SEQUENCE [LARGE SCALE GENOMIC DNA]</scope>
    <source>
        <strain evidence="3 4">DSM 46095</strain>
    </source>
</reference>
<proteinExistence type="predicted"/>
<dbReference type="GO" id="GO:0008239">
    <property type="term" value="F:dipeptidyl-peptidase activity"/>
    <property type="evidence" value="ECO:0007669"/>
    <property type="project" value="InterPro"/>
</dbReference>
<dbReference type="InterPro" id="IPR029058">
    <property type="entry name" value="AB_hydrolase_fold"/>
</dbReference>
<dbReference type="EMBL" id="JMQI01000042">
    <property type="protein sequence ID" value="KDN20497.1"/>
    <property type="molecule type" value="Genomic_DNA"/>
</dbReference>
<protein>
    <submittedName>
        <fullName evidence="3">Peptidase S15</fullName>
    </submittedName>
</protein>
<dbReference type="SUPFAM" id="SSF49785">
    <property type="entry name" value="Galactose-binding domain-like"/>
    <property type="match status" value="1"/>
</dbReference>
<keyword evidence="4" id="KW-1185">Reference proteome</keyword>
<dbReference type="InterPro" id="IPR005674">
    <property type="entry name" value="CocE/Ser_esterase"/>
</dbReference>
<sequence length="541" mass="58444">MLDRLVDKLLGLPRTEGPKPLVARDLAVPMPDGVTLLADRYAPAGTTSAPVVLIRTPYGRKGLASKLFGETFARHGLQTVVQSTRGSFGSGGEFRPFHLEREDGIATAEWLRAQPWCDGTIGMAGASYLGHTQWAVGPYLDPPLAAMCLGVTASEFVSTFYPGGVLAADNMVSWSAMIGRQEERFAALPNPLQTRRTRRAMAHLPISGADVAAIGKPVTFLQDVTAHFAPEDDYWAMSDHSAEAAKLDVPVSMVTGWYDLFVRGQLRDFRTLAEAGKAPRITIGPWAHGEPASMGPMIRDQLGFLRAHLLGDRTQLQRSPVRLFLQGAGTWLDFESWPPPSQATEAHLRPIGGLGEAFGEPALPTTFTYDPADPTPAVGGPLLTGEWKQRDNQEVEARPDVLVFTGEPLASDVDVIGEVSATVHVRTELGHADVYVRLCDVDAGGVSRNVTDGILRLRPGSPTPDADGVVTAEVTLDPTAYRFRRGHRLRVQVAGGAFPRFARNHGTGEPVTSAVTGKPNRFEVFHDATRPSRLTLPIFTG</sequence>
<name>A0A066U3P4_9PSEU</name>
<dbReference type="SUPFAM" id="SSF53474">
    <property type="entry name" value="alpha/beta-Hydrolases"/>
    <property type="match status" value="1"/>
</dbReference>
<evidence type="ECO:0000313" key="4">
    <source>
        <dbReference type="Proteomes" id="UP000027345"/>
    </source>
</evidence>
<dbReference type="InterPro" id="IPR000383">
    <property type="entry name" value="Xaa-Pro-like_dom"/>
</dbReference>
<dbReference type="Proteomes" id="UP000027345">
    <property type="component" value="Unassembled WGS sequence"/>
</dbReference>
<dbReference type="InterPro" id="IPR013736">
    <property type="entry name" value="Xaa-Pro_dipept_C"/>
</dbReference>
<dbReference type="InterPro" id="IPR008979">
    <property type="entry name" value="Galactose-bd-like_sf"/>
</dbReference>
<evidence type="ECO:0000259" key="2">
    <source>
        <dbReference type="SMART" id="SM00939"/>
    </source>
</evidence>
<evidence type="ECO:0000256" key="1">
    <source>
        <dbReference type="ARBA" id="ARBA00022801"/>
    </source>
</evidence>
<dbReference type="STRING" id="287986.DV20_19810"/>
<organism evidence="3 4">
    <name type="scientific">Amycolatopsis rifamycinica</name>
    <dbReference type="NCBI Taxonomy" id="287986"/>
    <lineage>
        <taxon>Bacteria</taxon>
        <taxon>Bacillati</taxon>
        <taxon>Actinomycetota</taxon>
        <taxon>Actinomycetes</taxon>
        <taxon>Pseudonocardiales</taxon>
        <taxon>Pseudonocardiaceae</taxon>
        <taxon>Amycolatopsis</taxon>
    </lineage>
</organism>
<gene>
    <name evidence="3" type="ORF">DV20_19810</name>
</gene>